<evidence type="ECO:0000256" key="3">
    <source>
        <dbReference type="ARBA" id="ARBA00022946"/>
    </source>
</evidence>
<dbReference type="SUPFAM" id="SSF48452">
    <property type="entry name" value="TPR-like"/>
    <property type="match status" value="1"/>
</dbReference>
<feature type="region of interest" description="Disordered" evidence="5">
    <location>
        <begin position="315"/>
        <end position="375"/>
    </location>
</feature>
<feature type="compositionally biased region" description="Polar residues" evidence="5">
    <location>
        <begin position="334"/>
        <end position="354"/>
    </location>
</feature>
<proteinExistence type="inferred from homology"/>
<feature type="repeat" description="PPR" evidence="4">
    <location>
        <begin position="585"/>
        <end position="619"/>
    </location>
</feature>
<feature type="repeat" description="PPR" evidence="4">
    <location>
        <begin position="655"/>
        <end position="689"/>
    </location>
</feature>
<dbReference type="PANTHER" id="PTHR47447:SF17">
    <property type="entry name" value="OS12G0638900 PROTEIN"/>
    <property type="match status" value="1"/>
</dbReference>
<gene>
    <name evidence="7" type="ORF">ACMD2_11230</name>
</gene>
<feature type="repeat" description="PPR" evidence="4">
    <location>
        <begin position="690"/>
        <end position="720"/>
    </location>
</feature>
<feature type="repeat" description="PPR" evidence="4">
    <location>
        <begin position="515"/>
        <end position="549"/>
    </location>
</feature>
<dbReference type="InterPro" id="IPR002885">
    <property type="entry name" value="PPR_rpt"/>
</dbReference>
<comment type="similarity">
    <text evidence="1">Belongs to the PPR family. P subfamily.</text>
</comment>
<feature type="domain" description="Smr" evidence="6">
    <location>
        <begin position="909"/>
        <end position="990"/>
    </location>
</feature>
<protein>
    <submittedName>
        <fullName evidence="7">Pentatricopeptide repeat-containing protein</fullName>
    </submittedName>
</protein>
<dbReference type="InterPro" id="IPR002625">
    <property type="entry name" value="Smr_dom"/>
</dbReference>
<feature type="compositionally biased region" description="Polar residues" evidence="5">
    <location>
        <begin position="315"/>
        <end position="326"/>
    </location>
</feature>
<dbReference type="PANTHER" id="PTHR47447">
    <property type="entry name" value="OS03G0856100 PROTEIN"/>
    <property type="match status" value="1"/>
</dbReference>
<feature type="repeat" description="PPR" evidence="4">
    <location>
        <begin position="724"/>
        <end position="758"/>
    </location>
</feature>
<dbReference type="EMBL" id="LSRQ01003865">
    <property type="protein sequence ID" value="OAY70553.1"/>
    <property type="molecule type" value="Genomic_DNA"/>
</dbReference>
<evidence type="ECO:0000259" key="6">
    <source>
        <dbReference type="PROSITE" id="PS50828"/>
    </source>
</evidence>
<feature type="compositionally biased region" description="Polar residues" evidence="5">
    <location>
        <begin position="238"/>
        <end position="251"/>
    </location>
</feature>
<feature type="region of interest" description="Disordered" evidence="5">
    <location>
        <begin position="1"/>
        <end position="31"/>
    </location>
</feature>
<dbReference type="InterPro" id="IPR011990">
    <property type="entry name" value="TPR-like_helical_dom_sf"/>
</dbReference>
<dbReference type="PROSITE" id="PS50828">
    <property type="entry name" value="SMR"/>
    <property type="match status" value="1"/>
</dbReference>
<evidence type="ECO:0000256" key="2">
    <source>
        <dbReference type="ARBA" id="ARBA00022737"/>
    </source>
</evidence>
<dbReference type="NCBIfam" id="TIGR00756">
    <property type="entry name" value="PPR"/>
    <property type="match status" value="8"/>
</dbReference>
<feature type="repeat" description="PPR" evidence="4">
    <location>
        <begin position="620"/>
        <end position="654"/>
    </location>
</feature>
<evidence type="ECO:0000313" key="7">
    <source>
        <dbReference type="EMBL" id="OAY70553.1"/>
    </source>
</evidence>
<evidence type="ECO:0000313" key="8">
    <source>
        <dbReference type="Proteomes" id="UP000092600"/>
    </source>
</evidence>
<evidence type="ECO:0000256" key="1">
    <source>
        <dbReference type="ARBA" id="ARBA00007626"/>
    </source>
</evidence>
<dbReference type="SMART" id="SM00463">
    <property type="entry name" value="SMR"/>
    <property type="match status" value="1"/>
</dbReference>
<evidence type="ECO:0000256" key="4">
    <source>
        <dbReference type="PROSITE-ProRule" id="PRU00708"/>
    </source>
</evidence>
<keyword evidence="3" id="KW-0809">Transit peptide</keyword>
<dbReference type="Gene3D" id="3.30.1370.110">
    <property type="match status" value="1"/>
</dbReference>
<dbReference type="AlphaFoldDB" id="A0A199V0N8"/>
<dbReference type="InterPro" id="IPR036063">
    <property type="entry name" value="Smr_dom_sf"/>
</dbReference>
<comment type="caution">
    <text evidence="7">The sequence shown here is derived from an EMBL/GenBank/DDBJ whole genome shotgun (WGS) entry which is preliminary data.</text>
</comment>
<dbReference type="STRING" id="4615.A0A199V0N8"/>
<reference evidence="7 8" key="1">
    <citation type="journal article" date="2016" name="DNA Res.">
        <title>The draft genome of MD-2 pineapple using hybrid error correction of long reads.</title>
        <authorList>
            <person name="Redwan R.M."/>
            <person name="Saidin A."/>
            <person name="Kumar S.V."/>
        </authorList>
    </citation>
    <scope>NUCLEOTIDE SEQUENCE [LARGE SCALE GENOMIC DNA]</scope>
    <source>
        <strain evidence="8">cv. MD2</strain>
        <tissue evidence="7">Leaf</tissue>
    </source>
</reference>
<feature type="region of interest" description="Disordered" evidence="5">
    <location>
        <begin position="238"/>
        <end position="266"/>
    </location>
</feature>
<dbReference type="PROSITE" id="PS51375">
    <property type="entry name" value="PPR"/>
    <property type="match status" value="8"/>
</dbReference>
<feature type="compositionally biased region" description="Low complexity" evidence="5">
    <location>
        <begin position="355"/>
        <end position="364"/>
    </location>
</feature>
<dbReference type="Proteomes" id="UP000092600">
    <property type="component" value="Unassembled WGS sequence"/>
</dbReference>
<dbReference type="Pfam" id="PF01535">
    <property type="entry name" value="PPR"/>
    <property type="match status" value="2"/>
</dbReference>
<feature type="repeat" description="PPR" evidence="4">
    <location>
        <begin position="759"/>
        <end position="793"/>
    </location>
</feature>
<feature type="repeat" description="PPR" evidence="4">
    <location>
        <begin position="550"/>
        <end position="584"/>
    </location>
</feature>
<dbReference type="Pfam" id="PF12854">
    <property type="entry name" value="PPR_1"/>
    <property type="match status" value="1"/>
</dbReference>
<dbReference type="Gene3D" id="1.25.40.10">
    <property type="entry name" value="Tetratricopeptide repeat domain"/>
    <property type="match status" value="3"/>
</dbReference>
<dbReference type="Pfam" id="PF13041">
    <property type="entry name" value="PPR_2"/>
    <property type="match status" value="3"/>
</dbReference>
<keyword evidence="2" id="KW-0677">Repeat</keyword>
<evidence type="ECO:0000256" key="5">
    <source>
        <dbReference type="SAM" id="MobiDB-lite"/>
    </source>
</evidence>
<sequence>MRSHDFPNNRPHRPSSSQSERRVPHPQPLTSHRTLQVRETSRRLNYRLISSQRYGISLREVTNTSETPPKYVKPLNVCHVATYGSAAAIGCLLLRLSLLSLSCFSHSVGETLAAAAAAAAATSSSAAAVRFAASQCRCSFQLQVEDLGEEVEEEDCVCPWGSTWNLLAAEDLAQNSLGTYCTISMYYFQLYISQIMLRTKQLSTLTQCARSFYLSGPRSGSSDGASCTGSEDETCVSKRQLSKTTSQQKKANVSVAETPPQAARPHVANAIGPINHRSSSYLPSVAPHIISSSSTLKPGFSESRSSYVLAGDQASQSSILHSSKPITGQYVKPNKSNNSKGQPNSSNNIVATSDSNSNSNSNSNPDLQSEFGDRSSRGVYVKANQSTSGTFKTQAKNQRQSLHQKAKFHSGSVISEDNSMGFSDKKVLSSTAGNFSSISKSRNPTRSVNTVRTVEQYYHTLQLAKWGPGTEQALNNLHSKLDPFQANQVLKLLRDHSIALGFFRWLKAQPGFRHDDHTYTTMIGILGQSRQFGAMRKLLEEMIRDGFQPTVVTYNRLIHAYGRANYINEAVKVFEEMQEAGYEPDRVTYCTLIDIHAKAGYLDIAMDLYRRMQEMGLSPDTFTYSVMVNCLGKAGHLAAAYKLFCEMIDRGCVPNLVTYNIMIALQAKARNYQSVVKLYRDMQAAGFRPDKITYSIVMEVLGQCGHLDEAESVFLEMRRDWVPDEPAYGLLVDLWGKAGNVEKARTWYRAMLDAGLRPNVPTCNSLLSTFLRANRFADAYHVLETMLGLGLVPSLQTYTLLLSCCTETREQMGLCGQLMAITGHPAHTFLLHLPDAEPGGWNIKSHASYFFDLMHSEDRESKRGLVDSVIDFLHKSGLKEEAGFVWEVAAERNVYPDSVREKSSSYWLINLHLMSEGTAVTALSRTLAWFQKQLMVSGMGFQRIDIVTGWGRRSRVTGTSMVRRSVQELLRLFGFPFFMENGNSGCFVGCGESLNRWLMNSFVERMHLL</sequence>
<accession>A0A199V0N8</accession>
<dbReference type="SUPFAM" id="SSF160443">
    <property type="entry name" value="SMR domain-like"/>
    <property type="match status" value="1"/>
</dbReference>
<organism evidence="7 8">
    <name type="scientific">Ananas comosus</name>
    <name type="common">Pineapple</name>
    <name type="synonym">Ananas ananas</name>
    <dbReference type="NCBI Taxonomy" id="4615"/>
    <lineage>
        <taxon>Eukaryota</taxon>
        <taxon>Viridiplantae</taxon>
        <taxon>Streptophyta</taxon>
        <taxon>Embryophyta</taxon>
        <taxon>Tracheophyta</taxon>
        <taxon>Spermatophyta</taxon>
        <taxon>Magnoliopsida</taxon>
        <taxon>Liliopsida</taxon>
        <taxon>Poales</taxon>
        <taxon>Bromeliaceae</taxon>
        <taxon>Bromelioideae</taxon>
        <taxon>Ananas</taxon>
    </lineage>
</organism>
<name>A0A199V0N8_ANACO</name>